<evidence type="ECO:0000313" key="3">
    <source>
        <dbReference type="Proteomes" id="UP001597085"/>
    </source>
</evidence>
<proteinExistence type="predicted"/>
<dbReference type="AlphaFoldDB" id="A0ABD6CMP3"/>
<feature type="region of interest" description="Disordered" evidence="1">
    <location>
        <begin position="33"/>
        <end position="73"/>
    </location>
</feature>
<feature type="non-terminal residue" evidence="2">
    <location>
        <position position="265"/>
    </location>
</feature>
<reference evidence="2 3" key="1">
    <citation type="journal article" date="2019" name="Int. J. Syst. Evol. Microbiol.">
        <title>The Global Catalogue of Microorganisms (GCM) 10K type strain sequencing project: providing services to taxonomists for standard genome sequencing and annotation.</title>
        <authorList>
            <consortium name="The Broad Institute Genomics Platform"/>
            <consortium name="The Broad Institute Genome Sequencing Center for Infectious Disease"/>
            <person name="Wu L."/>
            <person name="Ma J."/>
        </authorList>
    </citation>
    <scope>NUCLEOTIDE SEQUENCE [LARGE SCALE GENOMIC DNA]</scope>
    <source>
        <strain evidence="2 3">CGMCC 1.12121</strain>
    </source>
</reference>
<name>A0ABD6CMP3_9EURY</name>
<protein>
    <submittedName>
        <fullName evidence="2">Uncharacterized protein</fullName>
    </submittedName>
</protein>
<evidence type="ECO:0000313" key="2">
    <source>
        <dbReference type="EMBL" id="MFD1599371.1"/>
    </source>
</evidence>
<gene>
    <name evidence="2" type="ORF">ACFSBX_10435</name>
</gene>
<accession>A0ABD6CMP3</accession>
<comment type="caution">
    <text evidence="2">The sequence shown here is derived from an EMBL/GenBank/DDBJ whole genome shotgun (WGS) entry which is preliminary data.</text>
</comment>
<dbReference type="EMBL" id="JBHUDK010000008">
    <property type="protein sequence ID" value="MFD1599371.1"/>
    <property type="molecule type" value="Genomic_DNA"/>
</dbReference>
<dbReference type="Proteomes" id="UP001597085">
    <property type="component" value="Unassembled WGS sequence"/>
</dbReference>
<keyword evidence="3" id="KW-1185">Reference proteome</keyword>
<evidence type="ECO:0000256" key="1">
    <source>
        <dbReference type="SAM" id="MobiDB-lite"/>
    </source>
</evidence>
<organism evidence="2 3">
    <name type="scientific">Halobellus rarus</name>
    <dbReference type="NCBI Taxonomy" id="1126237"/>
    <lineage>
        <taxon>Archaea</taxon>
        <taxon>Methanobacteriati</taxon>
        <taxon>Methanobacteriota</taxon>
        <taxon>Stenosarchaea group</taxon>
        <taxon>Halobacteria</taxon>
        <taxon>Halobacteriales</taxon>
        <taxon>Haloferacaceae</taxon>
        <taxon>Halobellus</taxon>
    </lineage>
</organism>
<sequence>MRGTRLCAIVLACIMLTSVVALAIPASMLASAQPEQAGPPGMAGVPSENVGPPDHAQGNGPAVQSQQGPPEKALENIPTDAAAWSIHADKHAGDLAVEVGATEDGEVRLTLSDERNHAGREVAIDATTLDETIGTRPKTAYGLHESGDEWTSEIRYEDGFAIFEVPKFSSNTVEFSGGVSINATPATDGSTFEYELSDLDSASDPTVDLTGVTNTETNTISSTLTSGTINADISGTEDPPETTLTIEGNGFGTRTDSQTFSNVGD</sequence>